<dbReference type="Proteomes" id="UP000054598">
    <property type="component" value="Unassembled WGS sequence"/>
</dbReference>
<gene>
    <name evidence="2" type="ORF">XE10_1436</name>
</gene>
<feature type="compositionally biased region" description="Basic and acidic residues" evidence="1">
    <location>
        <begin position="224"/>
        <end position="238"/>
    </location>
</feature>
<proteinExistence type="predicted"/>
<protein>
    <submittedName>
        <fullName evidence="2">Uncharacterized protein</fullName>
    </submittedName>
</protein>
<dbReference type="PATRIC" id="fig|2198.3.peg.1363"/>
<organism evidence="2 3">
    <name type="scientific">Methanoculleus marisnigri</name>
    <dbReference type="NCBI Taxonomy" id="2198"/>
    <lineage>
        <taxon>Archaea</taxon>
        <taxon>Methanobacteriati</taxon>
        <taxon>Methanobacteriota</taxon>
        <taxon>Stenosarchaea group</taxon>
        <taxon>Methanomicrobia</taxon>
        <taxon>Methanomicrobiales</taxon>
        <taxon>Methanomicrobiaceae</taxon>
        <taxon>Methanoculleus</taxon>
    </lineage>
</organism>
<evidence type="ECO:0000313" key="3">
    <source>
        <dbReference type="Proteomes" id="UP000054598"/>
    </source>
</evidence>
<feature type="region of interest" description="Disordered" evidence="1">
    <location>
        <begin position="184"/>
        <end position="274"/>
    </location>
</feature>
<comment type="caution">
    <text evidence="2">The sequence shown here is derived from an EMBL/GenBank/DDBJ whole genome shotgun (WGS) entry which is preliminary data.</text>
</comment>
<dbReference type="EMBL" id="LGHE01000176">
    <property type="protein sequence ID" value="KUL00364.1"/>
    <property type="molecule type" value="Genomic_DNA"/>
</dbReference>
<reference evidence="3" key="1">
    <citation type="journal article" date="2015" name="MBio">
        <title>Genome-Resolved Metagenomic Analysis Reveals Roles for Candidate Phyla and Other Microbial Community Members in Biogeochemical Transformations in Oil Reservoirs.</title>
        <authorList>
            <person name="Hu P."/>
            <person name="Tom L."/>
            <person name="Singh A."/>
            <person name="Thomas B.C."/>
            <person name="Baker B.J."/>
            <person name="Piceno Y.M."/>
            <person name="Andersen G.L."/>
            <person name="Banfield J.F."/>
        </authorList>
    </citation>
    <scope>NUCLEOTIDE SEQUENCE [LARGE SCALE GENOMIC DNA]</scope>
</reference>
<evidence type="ECO:0000256" key="1">
    <source>
        <dbReference type="SAM" id="MobiDB-lite"/>
    </source>
</evidence>
<feature type="compositionally biased region" description="Low complexity" evidence="1">
    <location>
        <begin position="189"/>
        <end position="213"/>
    </location>
</feature>
<sequence length="302" mass="32708">MADFVQKTVNKTAVRDLAVPIATVTSFNNLIESVIEDNPFGCVGYTGSDGQPVAAVVRNREHYTAKVNFLDGEGKRVGNISLQSPTIAAFEANAALATAMGASDALRNGPGETYYAQLKCHDPSGDDYYVTFTRTTVRLSSYQDDAIRTAVETLPLLRSDQTLFRHPDAFEPAFVPDHLHHRDAQTQELARASSGPPSGAGALSPPSSAARPGPGRPPPDVFPDEGRDRPVRRLRGEEGDLPLAGGAGEGLRGLLRENSPGVERPSGGEVNDVPIGTEFEKMRSVFERRRFVEPELEPRQMR</sequence>
<evidence type="ECO:0000313" key="2">
    <source>
        <dbReference type="EMBL" id="KUL00364.1"/>
    </source>
</evidence>
<dbReference type="AlphaFoldDB" id="A0A101IS66"/>
<accession>A0A101IS66</accession>
<name>A0A101IS66_9EURY</name>